<evidence type="ECO:0000313" key="1">
    <source>
        <dbReference type="EMBL" id="GKS80911.1"/>
    </source>
</evidence>
<keyword evidence="2" id="KW-1185">Reference proteome</keyword>
<dbReference type="RefSeq" id="WP_244054684.1">
    <property type="nucleotide sequence ID" value="NZ_BQXH01000004.1"/>
</dbReference>
<evidence type="ECO:0000313" key="2">
    <source>
        <dbReference type="Proteomes" id="UP001055149"/>
    </source>
</evidence>
<reference evidence="1" key="1">
    <citation type="journal article" date="2022" name="Int. J. Syst. Evol. Microbiol.">
        <title>A novel species of lactic acid bacteria, Ligilactobacillus pabuli sp. nov., isolated from alfalfa silage.</title>
        <authorList>
            <person name="Tohno M."/>
            <person name="Tanizawa Y."/>
            <person name="Sawada H."/>
            <person name="Sakamoto M."/>
            <person name="Ohkuma M."/>
            <person name="Kobayashi H."/>
        </authorList>
    </citation>
    <scope>NUCLEOTIDE SEQUENCE</scope>
    <source>
        <strain evidence="1">AF129</strain>
    </source>
</reference>
<comment type="caution">
    <text evidence="1">The sequence shown here is derived from an EMBL/GenBank/DDBJ whole genome shotgun (WGS) entry which is preliminary data.</text>
</comment>
<organism evidence="1 2">
    <name type="scientific">Ligilactobacillus pabuli</name>
    <dbReference type="NCBI Taxonomy" id="2886039"/>
    <lineage>
        <taxon>Bacteria</taxon>
        <taxon>Bacillati</taxon>
        <taxon>Bacillota</taxon>
        <taxon>Bacilli</taxon>
        <taxon>Lactobacillales</taxon>
        <taxon>Lactobacillaceae</taxon>
        <taxon>Ligilactobacillus</taxon>
    </lineage>
</organism>
<sequence length="136" mass="15814">MSRIFSTNFLTTITFYFRYFMQLWNDFFDPRQVLEQPTITQMPAFQIEAFTNQVVDQRLLVTVQIQVGQNIETLTGQLFSAQRQKNAYFMTIPQNKKLTRIIFKKQIIAIALNNSNGTLTRVSPAVKTPLTLRKTS</sequence>
<dbReference type="Proteomes" id="UP001055149">
    <property type="component" value="Unassembled WGS sequence"/>
</dbReference>
<protein>
    <submittedName>
        <fullName evidence="1">Uncharacterized protein</fullName>
    </submittedName>
</protein>
<name>A0ABQ5JGE1_9LACO</name>
<accession>A0ABQ5JGE1</accession>
<proteinExistence type="predicted"/>
<gene>
    <name evidence="1" type="ORF">LPAF129_05960</name>
</gene>
<dbReference type="EMBL" id="BQXH01000004">
    <property type="protein sequence ID" value="GKS80911.1"/>
    <property type="molecule type" value="Genomic_DNA"/>
</dbReference>